<sequence>MSATINRTVIGQGSANWAYANGELMAPAGFDLSLLLLQEPPLHQLSNIRTMEDASEMDHTNTMQATFFITHFVFQFRNATSSREAYTHGYRHDLDREIKPTSYKQ</sequence>
<evidence type="ECO:0000313" key="2">
    <source>
        <dbReference type="Proteomes" id="UP000050424"/>
    </source>
</evidence>
<keyword evidence="2" id="KW-1185">Reference proteome</keyword>
<protein>
    <submittedName>
        <fullName evidence="1">Uncharacterized protein</fullName>
    </submittedName>
</protein>
<reference evidence="1 2" key="1">
    <citation type="submission" date="2015-09" db="EMBL/GenBank/DDBJ databases">
        <title>Draft genome of a European isolate of the apple canker pathogen Neonectria ditissima.</title>
        <authorList>
            <person name="Gomez-Cortecero A."/>
            <person name="Harrison R.J."/>
            <person name="Armitage A.D."/>
        </authorList>
    </citation>
    <scope>NUCLEOTIDE SEQUENCE [LARGE SCALE GENOMIC DNA]</scope>
    <source>
        <strain evidence="1 2">R09/05</strain>
    </source>
</reference>
<organism evidence="1 2">
    <name type="scientific">Neonectria ditissima</name>
    <dbReference type="NCBI Taxonomy" id="78410"/>
    <lineage>
        <taxon>Eukaryota</taxon>
        <taxon>Fungi</taxon>
        <taxon>Dikarya</taxon>
        <taxon>Ascomycota</taxon>
        <taxon>Pezizomycotina</taxon>
        <taxon>Sordariomycetes</taxon>
        <taxon>Hypocreomycetidae</taxon>
        <taxon>Hypocreales</taxon>
        <taxon>Nectriaceae</taxon>
        <taxon>Neonectria</taxon>
    </lineage>
</organism>
<dbReference type="Proteomes" id="UP000050424">
    <property type="component" value="Unassembled WGS sequence"/>
</dbReference>
<accession>A0A0P7B5E6</accession>
<gene>
    <name evidence="1" type="ORF">AK830_g10821</name>
</gene>
<evidence type="ECO:0000313" key="1">
    <source>
        <dbReference type="EMBL" id="KPM35746.1"/>
    </source>
</evidence>
<proteinExistence type="predicted"/>
<dbReference type="EMBL" id="LKCW01000234">
    <property type="protein sequence ID" value="KPM35746.1"/>
    <property type="molecule type" value="Genomic_DNA"/>
</dbReference>
<name>A0A0P7B5E6_9HYPO</name>
<dbReference type="AlphaFoldDB" id="A0A0P7B5E6"/>
<comment type="caution">
    <text evidence="1">The sequence shown here is derived from an EMBL/GenBank/DDBJ whole genome shotgun (WGS) entry which is preliminary data.</text>
</comment>